<reference evidence="3" key="1">
    <citation type="submission" date="2019-08" db="EMBL/GenBank/DDBJ databases">
        <authorList>
            <person name="Kucharzyk K."/>
            <person name="Murdoch R.W."/>
            <person name="Higgins S."/>
            <person name="Loffler F."/>
        </authorList>
    </citation>
    <scope>NUCLEOTIDE SEQUENCE</scope>
</reference>
<dbReference type="CDD" id="cd05008">
    <property type="entry name" value="SIS_GlmS_GlmD_1"/>
    <property type="match status" value="1"/>
</dbReference>
<dbReference type="InterPro" id="IPR001347">
    <property type="entry name" value="SIS_dom"/>
</dbReference>
<comment type="caution">
    <text evidence="3">The sequence shown here is derived from an EMBL/GenBank/DDBJ whole genome shotgun (WGS) entry which is preliminary data.</text>
</comment>
<dbReference type="GO" id="GO:0097367">
    <property type="term" value="F:carbohydrate derivative binding"/>
    <property type="evidence" value="ECO:0007669"/>
    <property type="project" value="InterPro"/>
</dbReference>
<dbReference type="GO" id="GO:0005886">
    <property type="term" value="C:plasma membrane"/>
    <property type="evidence" value="ECO:0007669"/>
    <property type="project" value="TreeGrafter"/>
</dbReference>
<evidence type="ECO:0000313" key="3">
    <source>
        <dbReference type="EMBL" id="MPL96129.1"/>
    </source>
</evidence>
<gene>
    <name evidence="3" type="primary">agaS_1</name>
    <name evidence="3" type="ORF">SDC9_42304</name>
</gene>
<dbReference type="EMBL" id="VSSQ01000496">
    <property type="protein sequence ID" value="MPL96129.1"/>
    <property type="molecule type" value="Genomic_DNA"/>
</dbReference>
<feature type="domain" description="SIS" evidence="2">
    <location>
        <begin position="213"/>
        <end position="365"/>
    </location>
</feature>
<evidence type="ECO:0000256" key="1">
    <source>
        <dbReference type="ARBA" id="ARBA00022737"/>
    </source>
</evidence>
<evidence type="ECO:0000259" key="2">
    <source>
        <dbReference type="PROSITE" id="PS51464"/>
    </source>
</evidence>
<dbReference type="SUPFAM" id="SSF53697">
    <property type="entry name" value="SIS domain"/>
    <property type="match status" value="1"/>
</dbReference>
<accession>A0A644VXI1</accession>
<dbReference type="PANTHER" id="PTHR32502">
    <property type="entry name" value="N-ACETYLGALACTOSAMINE PERMEASE II COMPONENT-RELATED"/>
    <property type="match status" value="1"/>
</dbReference>
<dbReference type="Gene3D" id="3.40.50.10490">
    <property type="entry name" value="Glucose-6-phosphate isomerase like protein, domain 1"/>
    <property type="match status" value="2"/>
</dbReference>
<dbReference type="AlphaFoldDB" id="A0A644VXI1"/>
<protein>
    <submittedName>
        <fullName evidence="3">Putative D-galactosamine-6-phosphate deaminase AgaS</fullName>
        <ecNumber evidence="3">3.5.99.-</ecNumber>
    </submittedName>
</protein>
<keyword evidence="1" id="KW-0677">Repeat</keyword>
<dbReference type="InterPro" id="IPR046348">
    <property type="entry name" value="SIS_dom_sf"/>
</dbReference>
<sequence>MTTYKTSIKEGVNTIREIRQQPEMWLLEYELIVQNRNSIETFLTNNIVSKDSEIILTGAGTSAFIGDTLCFFMPSKGYRNCKAVPTTDLITHPESFFNKESEIILVSFARSGNSPESLAAVELANNLCKKVVHIIITCNEYGELAQKAKANNSLLILLPPETNDVSLAMTSSFTTMMLSFMLLTNIKSIENESNKIKLLSESTENFIKQYSHLIEKIASLDFKRAVFLGSGELKGIAEECHLKLQELTDGKVICKFDTFLGFRHGPKAVIDKDTLLIYLFSPNDFVRQYETDLVKQINKNNQVVGQIAVSAGKKHNVEGVQFDLNICLDNLTYSGNEYSFIPYVLIGQLLGFYKSLTLGLDPDNPSVSGNIARVVEGVSIYNNHSFV</sequence>
<dbReference type="Pfam" id="PF01380">
    <property type="entry name" value="SIS"/>
    <property type="match status" value="1"/>
</dbReference>
<dbReference type="InterPro" id="IPR050303">
    <property type="entry name" value="GatZ_KbaZ_carbometab"/>
</dbReference>
<dbReference type="EC" id="3.5.99.-" evidence="3"/>
<dbReference type="GO" id="GO:1901135">
    <property type="term" value="P:carbohydrate derivative metabolic process"/>
    <property type="evidence" value="ECO:0007669"/>
    <property type="project" value="InterPro"/>
</dbReference>
<proteinExistence type="predicted"/>
<feature type="domain" description="SIS" evidence="2">
    <location>
        <begin position="43"/>
        <end position="192"/>
    </location>
</feature>
<dbReference type="GO" id="GO:0016787">
    <property type="term" value="F:hydrolase activity"/>
    <property type="evidence" value="ECO:0007669"/>
    <property type="project" value="UniProtKB-KW"/>
</dbReference>
<keyword evidence="3" id="KW-0378">Hydrolase</keyword>
<organism evidence="3">
    <name type="scientific">bioreactor metagenome</name>
    <dbReference type="NCBI Taxonomy" id="1076179"/>
    <lineage>
        <taxon>unclassified sequences</taxon>
        <taxon>metagenomes</taxon>
        <taxon>ecological metagenomes</taxon>
    </lineage>
</organism>
<dbReference type="InterPro" id="IPR035466">
    <property type="entry name" value="GlmS/AgaS_SIS"/>
</dbReference>
<dbReference type="PANTHER" id="PTHR32502:SF3">
    <property type="entry name" value="D-GALACTOSAMINE-6-PHOSPHATE DEAMINASE AGAS-RELATED"/>
    <property type="match status" value="1"/>
</dbReference>
<dbReference type="PROSITE" id="PS51464">
    <property type="entry name" value="SIS"/>
    <property type="match status" value="2"/>
</dbReference>
<dbReference type="GO" id="GO:0009401">
    <property type="term" value="P:phosphoenolpyruvate-dependent sugar phosphotransferase system"/>
    <property type="evidence" value="ECO:0007669"/>
    <property type="project" value="TreeGrafter"/>
</dbReference>
<name>A0A644VXI1_9ZZZZ</name>